<dbReference type="AlphaFoldDB" id="A0A1Q9CEN0"/>
<accession>A0A1Q9CEN0</accession>
<feature type="region of interest" description="Disordered" evidence="1">
    <location>
        <begin position="1"/>
        <end position="44"/>
    </location>
</feature>
<dbReference type="EMBL" id="LSRX01001285">
    <property type="protein sequence ID" value="OLP81372.1"/>
    <property type="molecule type" value="Genomic_DNA"/>
</dbReference>
<organism evidence="2 3">
    <name type="scientific">Symbiodinium microadriaticum</name>
    <name type="common">Dinoflagellate</name>
    <name type="synonym">Zooxanthella microadriatica</name>
    <dbReference type="NCBI Taxonomy" id="2951"/>
    <lineage>
        <taxon>Eukaryota</taxon>
        <taxon>Sar</taxon>
        <taxon>Alveolata</taxon>
        <taxon>Dinophyceae</taxon>
        <taxon>Suessiales</taxon>
        <taxon>Symbiodiniaceae</taxon>
        <taxon>Symbiodinium</taxon>
    </lineage>
</organism>
<keyword evidence="3" id="KW-1185">Reference proteome</keyword>
<evidence type="ECO:0000313" key="2">
    <source>
        <dbReference type="EMBL" id="OLP81372.1"/>
    </source>
</evidence>
<proteinExistence type="predicted"/>
<dbReference type="Proteomes" id="UP000186817">
    <property type="component" value="Unassembled WGS sequence"/>
</dbReference>
<gene>
    <name evidence="2" type="ORF">AK812_SmicGene38089</name>
</gene>
<evidence type="ECO:0000313" key="3">
    <source>
        <dbReference type="Proteomes" id="UP000186817"/>
    </source>
</evidence>
<evidence type="ECO:0000256" key="1">
    <source>
        <dbReference type="SAM" id="MobiDB-lite"/>
    </source>
</evidence>
<sequence length="695" mass="76898">MADSTGEVEDFHAWEEQQKADRRRAAQAASRSADAAPAGAAGGYAPTPAVPDALKALMQACGSSQVKLFIESQQRRSAMAYVFIDPACLSEKMRALSVSDARVWSLLQRAPPQARKQLLQRFSEAQRLALERWVLTKKPLLPGCPQERARRGPAAVVAAGAGAPYVCSHRSHGGPVRYDARVSCWPFLLFTKMTLHLPTALSQLEVLAAVQRRWQRDMCQQDFASREVRQISFKRFSDAVALEFEAREMDLTVDSAFRFQAFVPANFLLGRRLGTPHFLVSEEGLQKGYEAWQSLYGSIHSAYAPEHGNFCGRRNRFTSIANTYSAEGLQEVWQKLRATYSAVFKKAGQSGKRVEEMVQMLSNPAVAAVLQGKAAPVAAAAAARKKVELRVREVGDAGGSFRRVVLSEGAPDAGTTFSQVESRVSEKFASKRDATGREVQRLGSVKQTGCTAKRSPLLQTFEAFAQGYSDPPPGLAVMTPPISVRDLEAEFSGPKTRAGYCNGRGDEDSLTSEKLYAFCSEEVKEFITLLSDSEASTPRAVDLPDFAEERHESHLDLQREWEEAYEEGRREPTTRKATALSAPIIRPPLPAPTAAELSGDWVDSMGNLLQVNPKATQARLVGPRGTRTLRLSKDNWGRLWCGTYVLLEIGYDDDEGTDSAAPSCLAWRTTRWQKSIWHRTARREKPEPEVVRWVL</sequence>
<protein>
    <submittedName>
        <fullName evidence="2">Uncharacterized protein</fullName>
    </submittedName>
</protein>
<name>A0A1Q9CEN0_SYMMI</name>
<feature type="compositionally biased region" description="Basic and acidic residues" evidence="1">
    <location>
        <begin position="9"/>
        <end position="24"/>
    </location>
</feature>
<dbReference type="OrthoDB" id="448718at2759"/>
<feature type="compositionally biased region" description="Low complexity" evidence="1">
    <location>
        <begin position="26"/>
        <end position="44"/>
    </location>
</feature>
<reference evidence="2 3" key="1">
    <citation type="submission" date="2016-02" db="EMBL/GenBank/DDBJ databases">
        <title>Genome analysis of coral dinoflagellate symbionts highlights evolutionary adaptations to a symbiotic lifestyle.</title>
        <authorList>
            <person name="Aranda M."/>
            <person name="Li Y."/>
            <person name="Liew Y.J."/>
            <person name="Baumgarten S."/>
            <person name="Simakov O."/>
            <person name="Wilson M."/>
            <person name="Piel J."/>
            <person name="Ashoor H."/>
            <person name="Bougouffa S."/>
            <person name="Bajic V.B."/>
            <person name="Ryu T."/>
            <person name="Ravasi T."/>
            <person name="Bayer T."/>
            <person name="Micklem G."/>
            <person name="Kim H."/>
            <person name="Bhak J."/>
            <person name="Lajeunesse T.C."/>
            <person name="Voolstra C.R."/>
        </authorList>
    </citation>
    <scope>NUCLEOTIDE SEQUENCE [LARGE SCALE GENOMIC DNA]</scope>
    <source>
        <strain evidence="2 3">CCMP2467</strain>
    </source>
</reference>
<comment type="caution">
    <text evidence="2">The sequence shown here is derived from an EMBL/GenBank/DDBJ whole genome shotgun (WGS) entry which is preliminary data.</text>
</comment>